<comment type="caution">
    <text evidence="2">The sequence shown here is derived from an EMBL/GenBank/DDBJ whole genome shotgun (WGS) entry which is preliminary data.</text>
</comment>
<dbReference type="SUPFAM" id="SSF54106">
    <property type="entry name" value="LysM domain"/>
    <property type="match status" value="2"/>
</dbReference>
<dbReference type="PANTHER" id="PTHR21666">
    <property type="entry name" value="PEPTIDASE-RELATED"/>
    <property type="match status" value="1"/>
</dbReference>
<dbReference type="InterPro" id="IPR018392">
    <property type="entry name" value="LysM"/>
</dbReference>
<dbReference type="AlphaFoldDB" id="A0A5D4UJJ4"/>
<protein>
    <submittedName>
        <fullName evidence="2">Peptidoglycan DD-metalloendopeptidase family protein</fullName>
    </submittedName>
</protein>
<dbReference type="EMBL" id="VTEZ01000002">
    <property type="protein sequence ID" value="TYS86631.1"/>
    <property type="molecule type" value="Genomic_DNA"/>
</dbReference>
<dbReference type="InterPro" id="IPR050570">
    <property type="entry name" value="Cell_wall_metabolism_enzyme"/>
</dbReference>
<name>A0A5D4UJJ4_9BACI</name>
<feature type="domain" description="LysM" evidence="1">
    <location>
        <begin position="259"/>
        <end position="303"/>
    </location>
</feature>
<accession>A0A5D4UJJ4</accession>
<dbReference type="Gene3D" id="3.10.350.10">
    <property type="entry name" value="LysM domain"/>
    <property type="match status" value="2"/>
</dbReference>
<dbReference type="Gene3D" id="2.70.70.10">
    <property type="entry name" value="Glucose Permease (Domain IIA)"/>
    <property type="match status" value="1"/>
</dbReference>
<feature type="domain" description="LysM" evidence="1">
    <location>
        <begin position="209"/>
        <end position="253"/>
    </location>
</feature>
<dbReference type="GO" id="GO:0004222">
    <property type="term" value="F:metalloendopeptidase activity"/>
    <property type="evidence" value="ECO:0007669"/>
    <property type="project" value="TreeGrafter"/>
</dbReference>
<reference evidence="2 3" key="1">
    <citation type="submission" date="2019-08" db="EMBL/GenBank/DDBJ databases">
        <title>Bacillus genomes from the desert of Cuatro Cienegas, Coahuila.</title>
        <authorList>
            <person name="Olmedo-Alvarez G."/>
        </authorList>
    </citation>
    <scope>NUCLEOTIDE SEQUENCE [LARGE SCALE GENOMIC DNA]</scope>
    <source>
        <strain evidence="2 3">CH87b_3T</strain>
    </source>
</reference>
<dbReference type="OrthoDB" id="9805070at2"/>
<dbReference type="CDD" id="cd00118">
    <property type="entry name" value="LysM"/>
    <property type="match status" value="2"/>
</dbReference>
<organism evidence="2 3">
    <name type="scientific">Rossellomorea aquimaris</name>
    <dbReference type="NCBI Taxonomy" id="189382"/>
    <lineage>
        <taxon>Bacteria</taxon>
        <taxon>Bacillati</taxon>
        <taxon>Bacillota</taxon>
        <taxon>Bacilli</taxon>
        <taxon>Bacillales</taxon>
        <taxon>Bacillaceae</taxon>
        <taxon>Rossellomorea</taxon>
    </lineage>
</organism>
<dbReference type="Pfam" id="PF01551">
    <property type="entry name" value="Peptidase_M23"/>
    <property type="match status" value="1"/>
</dbReference>
<sequence length="304" mass="33636">MILDYVRRLLIVFLLALCVSIMFFTGKIAKAETNKIVEETVSWTFPVEGMITDSYGTRSGTHKGMDIGGDIGSPVYSVAKGKVIRSYLSPSYGHVVFIRHENGYETVYAHLKNRLVEENQEVDQGQQLGNLGNTGRSTGAHLHFEVHRGEWTIDKENAIDPYMVFGQGEVGQLVFAQERDPYQAVGVSGTADITHDVSTKKVHNNENMVNHVVHKGETLWGISQQYNISVEDIKRANGLNETNNLVINQSLAIPLSAGSGYVVKQGDTLYSISVAQGVDVNDLVAWNDLDLKTPIYPQQVLNIQ</sequence>
<dbReference type="Proteomes" id="UP000324269">
    <property type="component" value="Unassembled WGS sequence"/>
</dbReference>
<proteinExistence type="predicted"/>
<dbReference type="InterPro" id="IPR036779">
    <property type="entry name" value="LysM_dom_sf"/>
</dbReference>
<evidence type="ECO:0000259" key="1">
    <source>
        <dbReference type="PROSITE" id="PS51782"/>
    </source>
</evidence>
<dbReference type="InterPro" id="IPR011055">
    <property type="entry name" value="Dup_hybrid_motif"/>
</dbReference>
<dbReference type="PROSITE" id="PS51782">
    <property type="entry name" value="LYSM"/>
    <property type="match status" value="2"/>
</dbReference>
<dbReference type="SMART" id="SM00257">
    <property type="entry name" value="LysM"/>
    <property type="match status" value="2"/>
</dbReference>
<dbReference type="InterPro" id="IPR016047">
    <property type="entry name" value="M23ase_b-sheet_dom"/>
</dbReference>
<dbReference type="PANTHER" id="PTHR21666:SF270">
    <property type="entry name" value="MUREIN HYDROLASE ACTIVATOR ENVC"/>
    <property type="match status" value="1"/>
</dbReference>
<evidence type="ECO:0000313" key="3">
    <source>
        <dbReference type="Proteomes" id="UP000324269"/>
    </source>
</evidence>
<dbReference type="CDD" id="cd12797">
    <property type="entry name" value="M23_peptidase"/>
    <property type="match status" value="1"/>
</dbReference>
<gene>
    <name evidence="2" type="ORF">FZC85_06400</name>
</gene>
<dbReference type="Pfam" id="PF01476">
    <property type="entry name" value="LysM"/>
    <property type="match status" value="2"/>
</dbReference>
<dbReference type="SUPFAM" id="SSF51261">
    <property type="entry name" value="Duplicated hybrid motif"/>
    <property type="match status" value="1"/>
</dbReference>
<dbReference type="RefSeq" id="WP_148969499.1">
    <property type="nucleotide sequence ID" value="NZ_JBNIKW010000002.1"/>
</dbReference>
<evidence type="ECO:0000313" key="2">
    <source>
        <dbReference type="EMBL" id="TYS86631.1"/>
    </source>
</evidence>